<gene>
    <name evidence="1" type="ORF">ABXL37_32585</name>
</gene>
<protein>
    <submittedName>
        <fullName evidence="1">Transcriptional regulator</fullName>
    </submittedName>
</protein>
<accession>A0ABV2CIT2</accession>
<keyword evidence="2" id="KW-1185">Reference proteome</keyword>
<organism evidence="1 2">
    <name type="scientific">Burkholderia sola</name>
    <dbReference type="NCBI Taxonomy" id="2843302"/>
    <lineage>
        <taxon>Bacteria</taxon>
        <taxon>Pseudomonadati</taxon>
        <taxon>Pseudomonadota</taxon>
        <taxon>Betaproteobacteria</taxon>
        <taxon>Burkholderiales</taxon>
        <taxon>Burkholderiaceae</taxon>
        <taxon>Burkholderia</taxon>
        <taxon>Burkholderia cepacia complex</taxon>
    </lineage>
</organism>
<sequence length="74" mass="8356">MSEISQPTPDQISALIKKHGLSRQEAADLLHVSKFTWNGWVSPADNKMFRAMPLAAWELLLIKLGEHETFGRLP</sequence>
<reference evidence="1 2" key="1">
    <citation type="submission" date="2024-06" db="EMBL/GenBank/DDBJ databases">
        <title>Burkholderia sola in Mexico.</title>
        <authorList>
            <person name="Estrada P."/>
        </authorList>
    </citation>
    <scope>NUCLEOTIDE SEQUENCE [LARGE SCALE GENOMIC DNA]</scope>
    <source>
        <strain evidence="1 2">CpTa8-5</strain>
    </source>
</reference>
<dbReference type="RefSeq" id="WP_209929085.1">
    <property type="nucleotide sequence ID" value="NZ_JBEWCH010000041.1"/>
</dbReference>
<dbReference type="EMBL" id="JBEWCH010000041">
    <property type="protein sequence ID" value="MET1479000.1"/>
    <property type="molecule type" value="Genomic_DNA"/>
</dbReference>
<evidence type="ECO:0000313" key="2">
    <source>
        <dbReference type="Proteomes" id="UP001548587"/>
    </source>
</evidence>
<dbReference type="Proteomes" id="UP001548587">
    <property type="component" value="Unassembled WGS sequence"/>
</dbReference>
<proteinExistence type="predicted"/>
<name>A0ABV2CIT2_9BURK</name>
<comment type="caution">
    <text evidence="1">The sequence shown here is derived from an EMBL/GenBank/DDBJ whole genome shotgun (WGS) entry which is preliminary data.</text>
</comment>
<evidence type="ECO:0000313" key="1">
    <source>
        <dbReference type="EMBL" id="MET1479000.1"/>
    </source>
</evidence>